<name>H5TT57_GORO1</name>
<dbReference type="Pfam" id="PF10825">
    <property type="entry name" value="DUF2752"/>
    <property type="match status" value="1"/>
</dbReference>
<evidence type="ECO:0008006" key="4">
    <source>
        <dbReference type="Google" id="ProtNLM"/>
    </source>
</evidence>
<dbReference type="InterPro" id="IPR021215">
    <property type="entry name" value="DUF2752"/>
</dbReference>
<proteinExistence type="predicted"/>
<protein>
    <recommendedName>
        <fullName evidence="4">DUF2752 domain-containing protein</fullName>
    </recommendedName>
</protein>
<dbReference type="STRING" id="1108044.GOOTI_232_00220"/>
<evidence type="ECO:0000313" key="2">
    <source>
        <dbReference type="EMBL" id="GAB36665.1"/>
    </source>
</evidence>
<comment type="caution">
    <text evidence="2">The sequence shown here is derived from an EMBL/GenBank/DDBJ whole genome shotgun (WGS) entry which is preliminary data.</text>
</comment>
<keyword evidence="3" id="KW-1185">Reference proteome</keyword>
<keyword evidence="1" id="KW-0472">Membrane</keyword>
<dbReference type="AlphaFoldDB" id="H5TT57"/>
<dbReference type="RefSeq" id="WP_007240828.1">
    <property type="nucleotide sequence ID" value="NZ_BAFB01000232.1"/>
</dbReference>
<evidence type="ECO:0000256" key="1">
    <source>
        <dbReference type="SAM" id="Phobius"/>
    </source>
</evidence>
<keyword evidence="1" id="KW-0812">Transmembrane</keyword>
<dbReference type="Proteomes" id="UP000005038">
    <property type="component" value="Unassembled WGS sequence"/>
</dbReference>
<feature type="transmembrane region" description="Helical" evidence="1">
    <location>
        <begin position="123"/>
        <end position="149"/>
    </location>
</feature>
<feature type="transmembrane region" description="Helical" evidence="1">
    <location>
        <begin position="77"/>
        <end position="103"/>
    </location>
</feature>
<evidence type="ECO:0000313" key="3">
    <source>
        <dbReference type="Proteomes" id="UP000005038"/>
    </source>
</evidence>
<sequence length="153" mass="15441">MPKPVGSSYPTGPAGPRRLGPALVVGIGGAALAVAAVLSPAAVDHGPDVCPFRIMTGLPCPGCGLTRSWTHLMHGDVAGAIGLNVFGPITMAVTAIAVVLAVWRLMAGPAALASLRLGRLMPYALAVVGIWLVYGVARIIDAAAGWGLFPTVV</sequence>
<accession>H5TT57</accession>
<keyword evidence="1" id="KW-1133">Transmembrane helix</keyword>
<feature type="transmembrane region" description="Helical" evidence="1">
    <location>
        <begin position="21"/>
        <end position="43"/>
    </location>
</feature>
<organism evidence="2 3">
    <name type="scientific">Gordonia otitidis (strain DSM 44809 / CCUG 52243 / JCM 12355 / NBRC 100426 / IFM 10032)</name>
    <dbReference type="NCBI Taxonomy" id="1108044"/>
    <lineage>
        <taxon>Bacteria</taxon>
        <taxon>Bacillati</taxon>
        <taxon>Actinomycetota</taxon>
        <taxon>Actinomycetes</taxon>
        <taxon>Mycobacteriales</taxon>
        <taxon>Gordoniaceae</taxon>
        <taxon>Gordonia</taxon>
    </lineage>
</organism>
<dbReference type="EMBL" id="BAFB01000232">
    <property type="protein sequence ID" value="GAB36665.1"/>
    <property type="molecule type" value="Genomic_DNA"/>
</dbReference>
<gene>
    <name evidence="2" type="ORF">GOOTI_232_00220</name>
</gene>
<reference evidence="2" key="1">
    <citation type="submission" date="2012-02" db="EMBL/GenBank/DDBJ databases">
        <title>Whole genome shotgun sequence of Gordonia otitidis NBRC 100426.</title>
        <authorList>
            <person name="Yoshida I."/>
            <person name="Hosoyama A."/>
            <person name="Tsuchikane K."/>
            <person name="Katsumata H."/>
            <person name="Yamazaki S."/>
            <person name="Fujita N."/>
        </authorList>
    </citation>
    <scope>NUCLEOTIDE SEQUENCE [LARGE SCALE GENOMIC DNA]</scope>
    <source>
        <strain evidence="2">NBRC 100426</strain>
    </source>
</reference>